<dbReference type="AlphaFoldDB" id="A0A2M6WZ10"/>
<feature type="transmembrane region" description="Helical" evidence="1">
    <location>
        <begin position="270"/>
        <end position="286"/>
    </location>
</feature>
<feature type="transmembrane region" description="Helical" evidence="1">
    <location>
        <begin position="119"/>
        <end position="143"/>
    </location>
</feature>
<evidence type="ECO:0000256" key="1">
    <source>
        <dbReference type="SAM" id="Phobius"/>
    </source>
</evidence>
<feature type="transmembrane region" description="Helical" evidence="1">
    <location>
        <begin position="361"/>
        <end position="381"/>
    </location>
</feature>
<keyword evidence="1" id="KW-1133">Transmembrane helix</keyword>
<keyword evidence="1" id="KW-0812">Transmembrane</keyword>
<organism evidence="2 3">
    <name type="scientific">Candidatus Andersenbacteria bacterium CG10_big_fil_rev_8_21_14_0_10_54_11</name>
    <dbReference type="NCBI Taxonomy" id="1974485"/>
    <lineage>
        <taxon>Bacteria</taxon>
        <taxon>Candidatus Anderseniibacteriota</taxon>
    </lineage>
</organism>
<feature type="transmembrane region" description="Helical" evidence="1">
    <location>
        <begin position="298"/>
        <end position="317"/>
    </location>
</feature>
<keyword evidence="1" id="KW-0472">Membrane</keyword>
<reference evidence="3" key="1">
    <citation type="submission" date="2017-09" db="EMBL/GenBank/DDBJ databases">
        <title>Depth-based differentiation of microbial function through sediment-hosted aquifers and enrichment of novel symbionts in the deep terrestrial subsurface.</title>
        <authorList>
            <person name="Probst A.J."/>
            <person name="Ladd B."/>
            <person name="Jarett J.K."/>
            <person name="Geller-Mcgrath D.E."/>
            <person name="Sieber C.M.K."/>
            <person name="Emerson J.B."/>
            <person name="Anantharaman K."/>
            <person name="Thomas B.C."/>
            <person name="Malmstrom R."/>
            <person name="Stieglmeier M."/>
            <person name="Klingl A."/>
            <person name="Woyke T."/>
            <person name="Ryan C.M."/>
            <person name="Banfield J.F."/>
        </authorList>
    </citation>
    <scope>NUCLEOTIDE SEQUENCE [LARGE SCALE GENOMIC DNA]</scope>
</reference>
<feature type="transmembrane region" description="Helical" evidence="1">
    <location>
        <begin position="247"/>
        <end position="264"/>
    </location>
</feature>
<evidence type="ECO:0000313" key="2">
    <source>
        <dbReference type="EMBL" id="PIT98006.1"/>
    </source>
</evidence>
<dbReference type="InterPro" id="IPR018580">
    <property type="entry name" value="Uncharacterised_YfhO"/>
</dbReference>
<dbReference type="Proteomes" id="UP000230731">
    <property type="component" value="Unassembled WGS sequence"/>
</dbReference>
<feature type="transmembrane region" description="Helical" evidence="1">
    <location>
        <begin position="393"/>
        <end position="411"/>
    </location>
</feature>
<dbReference type="EMBL" id="PEZP01000037">
    <property type="protein sequence ID" value="PIT98006.1"/>
    <property type="molecule type" value="Genomic_DNA"/>
</dbReference>
<sequence length="720" mass="79367">MITDQKEWYRTVMVPSAAIAVVLVAGAVIASALRPRRAFAFASGALILAAPLVLIGFWYSPGDLGISDWDYYFSYHHFIRTSLVQHHAFPFWNPYTCGGTAGLADPEFPLFTPTFLLELLFGIPTGFRLAIFLSVEFTALGFLVLGKRLKMSAPAALLAALVVTFGSVNLLEIVEGHPNIFAVMWLPWVLWAWLHAYGYVKNSEYASRSQHKAQHKKHTKPNRISSWSASWRLCLGRLKHSQQFAENINQWSIICGIFLALMFFQGGIYLLMYTAAAFFTLLLLVPRRRAALAVTVNASLWALALAAVKLIPVMLWLRQFQDTAYASSAYTLPYMPQILLGRILHGADEIIPNQGSGWHEYGAYIGIPALILAIIGLSSGVRQSASPDKRRSIFILAVGTLAALLLSSAGPLLKPIFDAVPYIPRSNISRIILFAIIPISLLAGMGLDTLQQLLTMSHRTFLNWITRLWMPRQKHRDAPFPRRGVPQKNPLPTGRVAIIIITALSAIIATDLFTLANALSYQAFVLPDVYPPPPPAPAPLAYSAFTYKTRYRGDDYSRSYTAARAGYGTLSYCSVLTPEPAVRTIHDEEDNGLISVKSKSGTFELLSWSPNTVIARITATDSTDILLNTNYTKGWSVAASPPTNEKSWHPAREIAGRVAANVPAGQHTITFRYRTPGFIPGLIISLSALLFISATGVRTATDVIKRRRAVTDDAPENVIL</sequence>
<evidence type="ECO:0008006" key="4">
    <source>
        <dbReference type="Google" id="ProtNLM"/>
    </source>
</evidence>
<proteinExistence type="predicted"/>
<comment type="caution">
    <text evidence="2">The sequence shown here is derived from an EMBL/GenBank/DDBJ whole genome shotgun (WGS) entry which is preliminary data.</text>
</comment>
<accession>A0A2M6WZ10</accession>
<feature type="transmembrane region" description="Helical" evidence="1">
    <location>
        <begin position="39"/>
        <end position="59"/>
    </location>
</feature>
<dbReference type="Pfam" id="PF09586">
    <property type="entry name" value="YfhO"/>
    <property type="match status" value="1"/>
</dbReference>
<feature type="transmembrane region" description="Helical" evidence="1">
    <location>
        <begin position="496"/>
        <end position="519"/>
    </location>
</feature>
<protein>
    <recommendedName>
        <fullName evidence="4">Membrane protein 6-pyruvoyl-tetrahydropterin synthase-related domain-containing protein</fullName>
    </recommendedName>
</protein>
<name>A0A2M6WZ10_9BACT</name>
<feature type="transmembrane region" description="Helical" evidence="1">
    <location>
        <begin position="180"/>
        <end position="200"/>
    </location>
</feature>
<feature type="transmembrane region" description="Helical" evidence="1">
    <location>
        <begin position="12"/>
        <end position="32"/>
    </location>
</feature>
<feature type="transmembrane region" description="Helical" evidence="1">
    <location>
        <begin position="678"/>
        <end position="697"/>
    </location>
</feature>
<gene>
    <name evidence="2" type="ORF">COT71_03000</name>
</gene>
<feature type="transmembrane region" description="Helical" evidence="1">
    <location>
        <begin position="431"/>
        <end position="450"/>
    </location>
</feature>
<evidence type="ECO:0000313" key="3">
    <source>
        <dbReference type="Proteomes" id="UP000230731"/>
    </source>
</evidence>
<feature type="transmembrane region" description="Helical" evidence="1">
    <location>
        <begin position="155"/>
        <end position="174"/>
    </location>
</feature>